<accession>A0ABX9F4F7</accession>
<name>A0ABX9F4F7_9ENTR</name>
<organism evidence="1 2">
    <name type="scientific">Enterobacter kobei</name>
    <dbReference type="NCBI Taxonomy" id="208224"/>
    <lineage>
        <taxon>Bacteria</taxon>
        <taxon>Pseudomonadati</taxon>
        <taxon>Pseudomonadota</taxon>
        <taxon>Gammaproteobacteria</taxon>
        <taxon>Enterobacterales</taxon>
        <taxon>Enterobacteriaceae</taxon>
        <taxon>Enterobacter</taxon>
        <taxon>Enterobacter cloacae complex</taxon>
    </lineage>
</organism>
<dbReference type="Proteomes" id="UP000250603">
    <property type="component" value="Unassembled WGS sequence"/>
</dbReference>
<sequence length="239" mass="27450">MFIVIGCDMYYSDSLITSIDAHKILALKLEHALTGVKDEVLKQAQLIDDGATRLSYQLSCFTENYQDVCLRLRKEDSRFLIGIVQLIKHRDVIYKMLYIYIKSLLTNKSEKRIHNIQKNLMRLGVSISSSMLSSQAFIYSATIAICSSVHTNIWMKEKITSFSTYAVLGLKAYGIVEQASRSASYLKNYNAYYYNLLYQEELEMMFFLIEPIIMRSPVLNQAYASDNDIAYAISRMIKG</sequence>
<keyword evidence="2" id="KW-1185">Reference proteome</keyword>
<comment type="caution">
    <text evidence="1">The sequence shown here is derived from an EMBL/GenBank/DDBJ whole genome shotgun (WGS) entry which is preliminary data.</text>
</comment>
<gene>
    <name evidence="1" type="ORF">DP181_05615</name>
</gene>
<reference evidence="1 2" key="1">
    <citation type="submission" date="2018-06" db="EMBL/GenBank/DDBJ databases">
        <title>ACT-28, a chromosomally-encoded AmpC with carbapenemase activity from Enterobacter kobei.</title>
        <authorList>
            <person name="Jousset A.B."/>
            <person name="Oueslati S."/>
            <person name="Bernabeu S."/>
            <person name="Takissian J."/>
            <person name="Creton E."/>
            <person name="Vogel A."/>
            <person name="Cotellon G."/>
            <person name="Bonnin R.A."/>
            <person name="Dortet L."/>
            <person name="Naas T."/>
        </authorList>
    </citation>
    <scope>NUCLEOTIDE SEQUENCE [LARGE SCALE GENOMIC DNA]</scope>
    <source>
        <strain evidence="1 2">149H6</strain>
    </source>
</reference>
<evidence type="ECO:0008006" key="3">
    <source>
        <dbReference type="Google" id="ProtNLM"/>
    </source>
</evidence>
<evidence type="ECO:0000313" key="1">
    <source>
        <dbReference type="EMBL" id="RAY28551.1"/>
    </source>
</evidence>
<dbReference type="EMBL" id="QMCK01000017">
    <property type="protein sequence ID" value="RAY28551.1"/>
    <property type="molecule type" value="Genomic_DNA"/>
</dbReference>
<dbReference type="RefSeq" id="WP_048986454.1">
    <property type="nucleotide sequence ID" value="NZ_CP052050.1"/>
</dbReference>
<evidence type="ECO:0000313" key="2">
    <source>
        <dbReference type="Proteomes" id="UP000250603"/>
    </source>
</evidence>
<proteinExistence type="predicted"/>
<protein>
    <recommendedName>
        <fullName evidence="3">Inner membrane protein</fullName>
    </recommendedName>
</protein>